<feature type="compositionally biased region" description="Polar residues" evidence="1">
    <location>
        <begin position="169"/>
        <end position="180"/>
    </location>
</feature>
<dbReference type="OrthoDB" id="3870679at2759"/>
<protein>
    <submittedName>
        <fullName evidence="2">Uncharacterized protein</fullName>
    </submittedName>
</protein>
<reference evidence="2" key="1">
    <citation type="journal article" date="2020" name="Stud. Mycol.">
        <title>101 Dothideomycetes genomes: a test case for predicting lifestyles and emergence of pathogens.</title>
        <authorList>
            <person name="Haridas S."/>
            <person name="Albert R."/>
            <person name="Binder M."/>
            <person name="Bloem J."/>
            <person name="Labutti K."/>
            <person name="Salamov A."/>
            <person name="Andreopoulos B."/>
            <person name="Baker S."/>
            <person name="Barry K."/>
            <person name="Bills G."/>
            <person name="Bluhm B."/>
            <person name="Cannon C."/>
            <person name="Castanera R."/>
            <person name="Culley D."/>
            <person name="Daum C."/>
            <person name="Ezra D."/>
            <person name="Gonzalez J."/>
            <person name="Henrissat B."/>
            <person name="Kuo A."/>
            <person name="Liang C."/>
            <person name="Lipzen A."/>
            <person name="Lutzoni F."/>
            <person name="Magnuson J."/>
            <person name="Mondo S."/>
            <person name="Nolan M."/>
            <person name="Ohm R."/>
            <person name="Pangilinan J."/>
            <person name="Park H.-J."/>
            <person name="Ramirez L."/>
            <person name="Alfaro M."/>
            <person name="Sun H."/>
            <person name="Tritt A."/>
            <person name="Yoshinaga Y."/>
            <person name="Zwiers L.-H."/>
            <person name="Turgeon B."/>
            <person name="Goodwin S."/>
            <person name="Spatafora J."/>
            <person name="Crous P."/>
            <person name="Grigoriev I."/>
        </authorList>
    </citation>
    <scope>NUCLEOTIDE SEQUENCE</scope>
    <source>
        <strain evidence="2">CBS 123094</strain>
    </source>
</reference>
<feature type="compositionally biased region" description="Basic and acidic residues" evidence="1">
    <location>
        <begin position="212"/>
        <end position="226"/>
    </location>
</feature>
<feature type="region of interest" description="Disordered" evidence="1">
    <location>
        <begin position="777"/>
        <end position="800"/>
    </location>
</feature>
<feature type="region of interest" description="Disordered" evidence="1">
    <location>
        <begin position="887"/>
        <end position="962"/>
    </location>
</feature>
<accession>A0A6A5WN42</accession>
<feature type="region of interest" description="Disordered" evidence="1">
    <location>
        <begin position="1036"/>
        <end position="1068"/>
    </location>
</feature>
<feature type="compositionally biased region" description="Polar residues" evidence="1">
    <location>
        <begin position="599"/>
        <end position="611"/>
    </location>
</feature>
<keyword evidence="3" id="KW-1185">Reference proteome</keyword>
<organism evidence="2 3">
    <name type="scientific">Amniculicola lignicola CBS 123094</name>
    <dbReference type="NCBI Taxonomy" id="1392246"/>
    <lineage>
        <taxon>Eukaryota</taxon>
        <taxon>Fungi</taxon>
        <taxon>Dikarya</taxon>
        <taxon>Ascomycota</taxon>
        <taxon>Pezizomycotina</taxon>
        <taxon>Dothideomycetes</taxon>
        <taxon>Pleosporomycetidae</taxon>
        <taxon>Pleosporales</taxon>
        <taxon>Amniculicolaceae</taxon>
        <taxon>Amniculicola</taxon>
    </lineage>
</organism>
<feature type="compositionally biased region" description="Basic and acidic residues" evidence="1">
    <location>
        <begin position="189"/>
        <end position="204"/>
    </location>
</feature>
<feature type="region of interest" description="Disordered" evidence="1">
    <location>
        <begin position="553"/>
        <end position="687"/>
    </location>
</feature>
<feature type="compositionally biased region" description="Basic and acidic residues" evidence="1">
    <location>
        <begin position="663"/>
        <end position="687"/>
    </location>
</feature>
<dbReference type="Proteomes" id="UP000799779">
    <property type="component" value="Unassembled WGS sequence"/>
</dbReference>
<feature type="compositionally biased region" description="Basic and acidic residues" evidence="1">
    <location>
        <begin position="777"/>
        <end position="788"/>
    </location>
</feature>
<feature type="compositionally biased region" description="Polar residues" evidence="1">
    <location>
        <begin position="52"/>
        <end position="64"/>
    </location>
</feature>
<evidence type="ECO:0000313" key="3">
    <source>
        <dbReference type="Proteomes" id="UP000799779"/>
    </source>
</evidence>
<evidence type="ECO:0000256" key="1">
    <source>
        <dbReference type="SAM" id="MobiDB-lite"/>
    </source>
</evidence>
<dbReference type="EMBL" id="ML977579">
    <property type="protein sequence ID" value="KAF2002179.1"/>
    <property type="molecule type" value="Genomic_DNA"/>
</dbReference>
<proteinExistence type="predicted"/>
<feature type="region of interest" description="Disordered" evidence="1">
    <location>
        <begin position="448"/>
        <end position="531"/>
    </location>
</feature>
<feature type="compositionally biased region" description="Polar residues" evidence="1">
    <location>
        <begin position="448"/>
        <end position="461"/>
    </location>
</feature>
<feature type="compositionally biased region" description="Acidic residues" evidence="1">
    <location>
        <begin position="929"/>
        <end position="939"/>
    </location>
</feature>
<feature type="compositionally biased region" description="Low complexity" evidence="1">
    <location>
        <begin position="108"/>
        <end position="119"/>
    </location>
</feature>
<dbReference type="AlphaFoldDB" id="A0A6A5WN42"/>
<sequence>MPERQPDAYALLEASFQDVPKLKSHKPLPRHRDELRSIVPERPLTHDYSYANDETLSQDSSEQDLTPLASPGAVNRAETGLPPTPPSNVQDEKSAASFERPSHADGVLSSLMSKKSSLSTPVNQRSPPTPDPSPPRTTESMMHSERPPIFAYPSSRAESFTTAKEDQNSEGGNTRTSTPLASEGLGLAFERKQQEPPRKRERAVSESNGVKAEVEMRKGSPDMDNILHREWDSGLMRNVTVRKKRNPHPSPQTNLEAVGTASPATKPSPRRASGLRERVKVSNNSPITTSIENFAYSIGWPSEAHGMPRDQHQSTPARRLSGSSMASAVVEAMVIVTPPGRERKLRHSGKNLAYRGDGGSSDYSSTTHSNRNSMNSDDMPLHRLLHKPASLSNRRKRVSSESGAWMADRTASPLMLLQRSQENAAYTFAHQESVRNILQPAAELLIRSNSANRNRSQPTDQSSHKRISSAPEPSRRAPARSPLAPRTFLELSPPDSPKEAPAAPLKAPRIERTSPSTPGFQSHEVSPVSPKWPTVDPVLLGVNNSLDLNKSLPHLPIQSTDDLTPRGPTPVKTEEKLEENAGATRPITMIHRPEERDSSQPPARDSSQPPAQDSPEFLHRRRTSSSGDGVPLYRRGSLSIRGRSEERRRSSLSQDRTSTSRDTLLHPGEDLPRHSHESYSLHPDDHRRVSFDQSTIRTEEHAMARHSFAQTTPFSQISDTPIEVSEATAVSIYPHNNHSLLVVQHPTRSNTFPLDGYETHALTELTYGMNLPTSYLSEERQSHEKVPEQPEQPSQPRVMVEPSTPPMQIILPAHGAVDSPLKNPRQAPEPPVFMVIPPTPAAELERQLAPSLPGPPKHSDSHPQRRLSLVQRARRYSETVISPFLARSSSQRSRYASDPHAHRNPQVPTVSDEEGTLHPFWRPRGFWDGFEDSDSESDDGVLPLGGDTSDVEPDQPESNQNKISALSRKLTNKFKAPEGFLIGNSLGVERSGTNKRRPVVEIPSRRRTLPTTATTTATTPESPSILIQAPTIPIPLRSHSPRIEKRTSQSSVRSGASGERPRRKRESWRVGKTIPGLGMQVQYIGISGVKERFREKRKEKRREEIRKSIGSRFYHEAV</sequence>
<evidence type="ECO:0000313" key="2">
    <source>
        <dbReference type="EMBL" id="KAF2002179.1"/>
    </source>
</evidence>
<feature type="compositionally biased region" description="Polar residues" evidence="1">
    <location>
        <begin position="513"/>
        <end position="524"/>
    </location>
</feature>
<gene>
    <name evidence="2" type="ORF">P154DRAFT_431533</name>
</gene>
<feature type="compositionally biased region" description="Low complexity" evidence="1">
    <location>
        <begin position="360"/>
        <end position="369"/>
    </location>
</feature>
<name>A0A6A5WN42_9PLEO</name>
<feature type="region of interest" description="Disordered" evidence="1">
    <location>
        <begin position="243"/>
        <end position="277"/>
    </location>
</feature>
<feature type="region of interest" description="Disordered" evidence="1">
    <location>
        <begin position="341"/>
        <end position="404"/>
    </location>
</feature>
<feature type="region of interest" description="Disordered" evidence="1">
    <location>
        <begin position="22"/>
        <end position="226"/>
    </location>
</feature>